<gene>
    <name evidence="2" type="ORF">UY44_C0011G0007</name>
</gene>
<organism evidence="2 3">
    <name type="scientific">Candidatus Kaiserbacteria bacterium GW2011_GWA2_49_19</name>
    <dbReference type="NCBI Taxonomy" id="1618669"/>
    <lineage>
        <taxon>Bacteria</taxon>
        <taxon>Candidatus Kaiseribacteriota</taxon>
    </lineage>
</organism>
<reference evidence="2" key="1">
    <citation type="journal article" date="2015" name="Nature">
        <title>rRNA introns, odd ribosomes, and small enigmatic genomes across a large radiation of phyla.</title>
        <authorList>
            <person name="Brown C.T."/>
            <person name="Hug L.A."/>
            <person name="Thomas B.C."/>
            <person name="Sharon I."/>
            <person name="Castelle C.J."/>
            <person name="Singh A."/>
            <person name="Wilkins M.J."/>
            <person name="Williams K.H."/>
            <person name="Banfield J.F."/>
        </authorList>
    </citation>
    <scope>NUCLEOTIDE SEQUENCE [LARGE SCALE GENOMIC DNA]</scope>
</reference>
<accession>A0A0G1VPI3</accession>
<protein>
    <recommendedName>
        <fullName evidence="1">Alginate export domain-containing protein</fullName>
    </recommendedName>
</protein>
<dbReference type="AlphaFoldDB" id="A0A0G1VPI3"/>
<name>A0A0G1VPI3_9BACT</name>
<dbReference type="InterPro" id="IPR053728">
    <property type="entry name" value="Alginate_Permeability_Chnl"/>
</dbReference>
<evidence type="ECO:0000313" key="3">
    <source>
        <dbReference type="Proteomes" id="UP000033965"/>
    </source>
</evidence>
<feature type="domain" description="Alginate export" evidence="1">
    <location>
        <begin position="146"/>
        <end position="459"/>
    </location>
</feature>
<evidence type="ECO:0000259" key="1">
    <source>
        <dbReference type="Pfam" id="PF13372"/>
    </source>
</evidence>
<comment type="caution">
    <text evidence="2">The sequence shown here is derived from an EMBL/GenBank/DDBJ whole genome shotgun (WGS) entry which is preliminary data.</text>
</comment>
<dbReference type="InterPro" id="IPR025388">
    <property type="entry name" value="Alginate_export_dom"/>
</dbReference>
<dbReference type="EMBL" id="LCPZ01000011">
    <property type="protein sequence ID" value="KKW08371.1"/>
    <property type="molecule type" value="Genomic_DNA"/>
</dbReference>
<evidence type="ECO:0000313" key="2">
    <source>
        <dbReference type="EMBL" id="KKW08371.1"/>
    </source>
</evidence>
<dbReference type="Proteomes" id="UP000033965">
    <property type="component" value="Unassembled WGS sequence"/>
</dbReference>
<sequence>MGKEYSWMLSWRMNRFFWMIFFLFMAFIANAAPQKRPQEEEKRKTLEAAPSHILAEKKNVRFDYGAWVNFLTIDYTNNDNNAEDMDSLDELYEVDTRLWFKTTIKPAPEALNDDEHMLYVRFKDLNSHLLPRDTAGGYDHDGPHLDYAYWTSKRFPHKIEIGRRYFAIGRGIAYSNVNDGLQWNYTPQDWDLEALVAHTLPHEDNIDASVPGYSKNSDRFYYGLGLSHPGWGEQQLYTYGLIQRDQSDEDPTAADQHYAYNSHYVGAGVEGAVWAADYWLEVIKEGGTSYVFGTNAKSEVDAWAVDIGVEKEFPLYGRPEVSLEYALGSGDSDRIIVTDTELGNISGDDHNFLYFGYFPAGYALAPRLSNIQIYRGSVTCHPWQKVRWLRHFSLGVDYYRYYKHKAKGWISDLDASLVSQDIGSEVDVTLSWQILSDLRWAIRFGHFRPGEAYPDSANDPENYLSNSITITF</sequence>
<dbReference type="Pfam" id="PF13372">
    <property type="entry name" value="Alginate_exp"/>
    <property type="match status" value="1"/>
</dbReference>
<proteinExistence type="predicted"/>
<dbReference type="Gene3D" id="2.40.160.100">
    <property type="match status" value="1"/>
</dbReference>